<keyword evidence="5 13" id="KW-0964">Secreted</keyword>
<reference evidence="14" key="1">
    <citation type="submission" date="2021-08" db="EMBL/GenBank/DDBJ databases">
        <title>Global Aspergillus fumigatus from environmental and clinical sources.</title>
        <authorList>
            <person name="Barber A."/>
            <person name="Sae-Ong T."/>
        </authorList>
    </citation>
    <scope>NUCLEOTIDE SEQUENCE</scope>
    <source>
        <strain evidence="14">NRZ-2016-071</strain>
    </source>
</reference>
<dbReference type="OMA" id="CEPITFI"/>
<dbReference type="InterPro" id="IPR011150">
    <property type="entry name" value="Cutinase_monf"/>
</dbReference>
<dbReference type="InterPro" id="IPR029058">
    <property type="entry name" value="AB_hydrolase_fold"/>
</dbReference>
<protein>
    <recommendedName>
        <fullName evidence="3 13">Cutinase</fullName>
        <ecNumber evidence="3 13">3.1.1.74</ecNumber>
    </recommendedName>
</protein>
<evidence type="ECO:0000256" key="1">
    <source>
        <dbReference type="ARBA" id="ARBA00004613"/>
    </source>
</evidence>
<dbReference type="EMBL" id="JAIBSC010000012">
    <property type="protein sequence ID" value="KAH1909573.1"/>
    <property type="molecule type" value="Genomic_DNA"/>
</dbReference>
<dbReference type="InterPro" id="IPR043579">
    <property type="entry name" value="CUTINASE_2"/>
</dbReference>
<evidence type="ECO:0000256" key="8">
    <source>
        <dbReference type="ARBA" id="ARBA00023157"/>
    </source>
</evidence>
<evidence type="ECO:0000313" key="14">
    <source>
        <dbReference type="EMBL" id="KAH1909573.1"/>
    </source>
</evidence>
<dbReference type="InterPro" id="IPR043580">
    <property type="entry name" value="CUTINASE_1"/>
</dbReference>
<evidence type="ECO:0000256" key="12">
    <source>
        <dbReference type="PIRSR" id="PIRSR611150-2"/>
    </source>
</evidence>
<evidence type="ECO:0000256" key="9">
    <source>
        <dbReference type="ARBA" id="ARBA00034045"/>
    </source>
</evidence>
<dbReference type="AlphaFoldDB" id="A0A229WAI9"/>
<comment type="function">
    <text evidence="10 13">Catalyzes the hydrolysis of complex carboxylic polyesters found in the cell wall of plants. Degrades cutin, a macromolecule that forms the structure of the plant cuticle.</text>
</comment>
<evidence type="ECO:0000256" key="6">
    <source>
        <dbReference type="ARBA" id="ARBA00022729"/>
    </source>
</evidence>
<evidence type="ECO:0000256" key="7">
    <source>
        <dbReference type="ARBA" id="ARBA00022801"/>
    </source>
</evidence>
<organism evidence="14 15">
    <name type="scientific">Aspergillus fumigatus</name>
    <name type="common">Neosartorya fumigata</name>
    <dbReference type="NCBI Taxonomy" id="746128"/>
    <lineage>
        <taxon>Eukaryota</taxon>
        <taxon>Fungi</taxon>
        <taxon>Dikarya</taxon>
        <taxon>Ascomycota</taxon>
        <taxon>Pezizomycotina</taxon>
        <taxon>Eurotiomycetes</taxon>
        <taxon>Eurotiomycetidae</taxon>
        <taxon>Eurotiales</taxon>
        <taxon>Aspergillaceae</taxon>
        <taxon>Aspergillus</taxon>
        <taxon>Aspergillus subgen. Fumigati</taxon>
    </lineage>
</organism>
<name>A0A229WAI9_ASPFM</name>
<gene>
    <name evidence="14" type="ORF">KXV57_001200</name>
</gene>
<keyword evidence="4 13" id="KW-0719">Serine esterase</keyword>
<dbReference type="Proteomes" id="UP000813423">
    <property type="component" value="Unassembled WGS sequence"/>
</dbReference>
<feature type="disulfide bond" evidence="12">
    <location>
        <begin position="36"/>
        <end position="114"/>
    </location>
</feature>
<dbReference type="SMR" id="A0A229WAI9"/>
<feature type="disulfide bond" evidence="12">
    <location>
        <begin position="176"/>
        <end position="183"/>
    </location>
</feature>
<dbReference type="SMART" id="SM01110">
    <property type="entry name" value="Cutinase"/>
    <property type="match status" value="1"/>
</dbReference>
<dbReference type="PANTHER" id="PTHR48250:SF3">
    <property type="entry name" value="CUTINASE 1-RELATED"/>
    <property type="match status" value="1"/>
</dbReference>
<comment type="subcellular location">
    <subcellularLocation>
        <location evidence="1 13">Secreted</location>
    </subcellularLocation>
</comment>
<dbReference type="Gene3D" id="3.40.50.1820">
    <property type="entry name" value="alpha/beta hydrolase"/>
    <property type="match status" value="1"/>
</dbReference>
<dbReference type="EC" id="3.1.1.74" evidence="3 13"/>
<dbReference type="FunFam" id="3.40.50.1820:FF:000235">
    <property type="entry name" value="Cutinase 1"/>
    <property type="match status" value="1"/>
</dbReference>
<dbReference type="GO" id="GO:0005576">
    <property type="term" value="C:extracellular region"/>
    <property type="evidence" value="ECO:0007669"/>
    <property type="project" value="UniProtKB-SubCell"/>
</dbReference>
<sequence>MKFALLSLAAMAVASPVAIDVRQTAITGDELRTGPCEPITFIFARGSTEPGLLGITTGPGVCNALKLSRPGQVACQGVGPAYIADLASNFLPQGTSQVAIDEAAGLFKLAASKCPDTKIVAGGYSQGAAVMHGAIRNLPSNVQNMIKGVVLFGDTRNKQDGGRIPNFPTDRTKIYCAFGDLVCDGTLIITPAHLSYGDDVPSATSFLLSKV</sequence>
<keyword evidence="6" id="KW-0732">Signal</keyword>
<evidence type="ECO:0000313" key="15">
    <source>
        <dbReference type="Proteomes" id="UP000813423"/>
    </source>
</evidence>
<evidence type="ECO:0000256" key="4">
    <source>
        <dbReference type="ARBA" id="ARBA00022487"/>
    </source>
</evidence>
<dbReference type="InterPro" id="IPR000675">
    <property type="entry name" value="Cutinase/axe"/>
</dbReference>
<dbReference type="Pfam" id="PF01083">
    <property type="entry name" value="Cutinase"/>
    <property type="match status" value="1"/>
</dbReference>
<dbReference type="PROSITE" id="PS00155">
    <property type="entry name" value="CUTINASE_1"/>
    <property type="match status" value="1"/>
</dbReference>
<evidence type="ECO:0000256" key="2">
    <source>
        <dbReference type="ARBA" id="ARBA00007534"/>
    </source>
</evidence>
<comment type="similarity">
    <text evidence="2 13">Belongs to the cutinase family.</text>
</comment>
<evidence type="ECO:0000256" key="10">
    <source>
        <dbReference type="ARBA" id="ARBA00045196"/>
    </source>
</evidence>
<comment type="catalytic activity">
    <reaction evidence="9 13">
        <text>cutin + H2O = cutin monomers.</text>
        <dbReference type="EC" id="3.1.1.74"/>
    </reaction>
</comment>
<accession>A0A229WAI9</accession>
<dbReference type="PANTHER" id="PTHR48250">
    <property type="entry name" value="CUTINASE 2-RELATED"/>
    <property type="match status" value="1"/>
</dbReference>
<feature type="active site" description="Proton donor/acceptor" evidence="11">
    <location>
        <position position="193"/>
    </location>
</feature>
<evidence type="ECO:0000256" key="11">
    <source>
        <dbReference type="PIRSR" id="PIRSR611150-1"/>
    </source>
</evidence>
<dbReference type="PROSITE" id="PS00931">
    <property type="entry name" value="CUTINASE_2"/>
    <property type="match status" value="1"/>
</dbReference>
<keyword evidence="8 12" id="KW-1015">Disulfide bond</keyword>
<evidence type="ECO:0000256" key="13">
    <source>
        <dbReference type="RuleBase" id="RU361263"/>
    </source>
</evidence>
<dbReference type="SUPFAM" id="SSF53474">
    <property type="entry name" value="alpha/beta-Hydrolases"/>
    <property type="match status" value="1"/>
</dbReference>
<feature type="active site" evidence="11">
    <location>
        <position position="180"/>
    </location>
</feature>
<dbReference type="GO" id="GO:0016052">
    <property type="term" value="P:carbohydrate catabolic process"/>
    <property type="evidence" value="ECO:0007669"/>
    <property type="project" value="TreeGrafter"/>
</dbReference>
<dbReference type="PRINTS" id="PR00129">
    <property type="entry name" value="CUTINASE"/>
</dbReference>
<proteinExistence type="inferred from homology"/>
<comment type="caution">
    <text evidence="14">The sequence shown here is derived from an EMBL/GenBank/DDBJ whole genome shotgun (WGS) entry which is preliminary data.</text>
</comment>
<feature type="active site" description="Nucleophile" evidence="11">
    <location>
        <position position="125"/>
    </location>
</feature>
<keyword evidence="7 13" id="KW-0378">Hydrolase</keyword>
<evidence type="ECO:0000256" key="5">
    <source>
        <dbReference type="ARBA" id="ARBA00022525"/>
    </source>
</evidence>
<dbReference type="GO" id="GO:0050525">
    <property type="term" value="F:cutinase activity"/>
    <property type="evidence" value="ECO:0007669"/>
    <property type="project" value="UniProtKB-UniRule"/>
</dbReference>
<evidence type="ECO:0000256" key="3">
    <source>
        <dbReference type="ARBA" id="ARBA00013095"/>
    </source>
</evidence>